<evidence type="ECO:0000256" key="1">
    <source>
        <dbReference type="SAM" id="SignalP"/>
    </source>
</evidence>
<dbReference type="PANTHER" id="PTHR11575">
    <property type="entry name" value="5'-NUCLEOTIDASE-RELATED"/>
    <property type="match status" value="1"/>
</dbReference>
<dbReference type="EMBL" id="FQTV01000019">
    <property type="protein sequence ID" value="SHF98175.1"/>
    <property type="molecule type" value="Genomic_DNA"/>
</dbReference>
<dbReference type="RefSeq" id="WP_073403664.1">
    <property type="nucleotide sequence ID" value="NZ_FQTV01000019.1"/>
</dbReference>
<organism evidence="3 4">
    <name type="scientific">Bacteroides luti</name>
    <dbReference type="NCBI Taxonomy" id="1297750"/>
    <lineage>
        <taxon>Bacteria</taxon>
        <taxon>Pseudomonadati</taxon>
        <taxon>Bacteroidota</taxon>
        <taxon>Bacteroidia</taxon>
        <taxon>Bacteroidales</taxon>
        <taxon>Bacteroidaceae</taxon>
        <taxon>Bacteroides</taxon>
    </lineage>
</organism>
<feature type="signal peptide" evidence="1">
    <location>
        <begin position="1"/>
        <end position="26"/>
    </location>
</feature>
<feature type="chain" id="PRO_5013336447" evidence="1">
    <location>
        <begin position="27"/>
        <end position="259"/>
    </location>
</feature>
<dbReference type="AlphaFoldDB" id="A0A1M5G334"/>
<evidence type="ECO:0000259" key="2">
    <source>
        <dbReference type="Pfam" id="PF02872"/>
    </source>
</evidence>
<dbReference type="InterPro" id="IPR006179">
    <property type="entry name" value="5_nucleotidase/apyrase"/>
</dbReference>
<dbReference type="InterPro" id="IPR036907">
    <property type="entry name" value="5'-Nucleotdase_C_sf"/>
</dbReference>
<dbReference type="Gene3D" id="3.90.780.10">
    <property type="entry name" value="5'-Nucleotidase, C-terminal domain"/>
    <property type="match status" value="1"/>
</dbReference>
<keyword evidence="4" id="KW-1185">Reference proteome</keyword>
<feature type="domain" description="5'-Nucleotidase C-terminal" evidence="2">
    <location>
        <begin position="70"/>
        <end position="212"/>
    </location>
</feature>
<dbReference type="Proteomes" id="UP000184509">
    <property type="component" value="Unassembled WGS sequence"/>
</dbReference>
<dbReference type="STRING" id="1297750.SAMN05444405_11913"/>
<dbReference type="InterPro" id="IPR008334">
    <property type="entry name" value="5'-Nucleotdase_C"/>
</dbReference>
<proteinExistence type="predicted"/>
<dbReference type="PROSITE" id="PS51257">
    <property type="entry name" value="PROKAR_LIPOPROTEIN"/>
    <property type="match status" value="1"/>
</dbReference>
<evidence type="ECO:0000313" key="3">
    <source>
        <dbReference type="EMBL" id="SHF98175.1"/>
    </source>
</evidence>
<reference evidence="3 4" key="1">
    <citation type="submission" date="2016-11" db="EMBL/GenBank/DDBJ databases">
        <authorList>
            <person name="Jaros S."/>
            <person name="Januszkiewicz K."/>
            <person name="Wedrychowicz H."/>
        </authorList>
    </citation>
    <scope>NUCLEOTIDE SEQUENCE [LARGE SCALE GENOMIC DNA]</scope>
    <source>
        <strain evidence="3 4">DSM 26991</strain>
    </source>
</reference>
<sequence length="259" mass="27894">MRYLGINKSIGMLCLSGLLFFSSCHSVYQLASIQSNSVEINSEYDTKQDNAAVAVFAPYKAKVDSIMSPVIGTCEVDMTSGRPESLLSNLVADVLREYANTLPGQKTDLAVINFGGLRSNLPKGDITFGTIYEILPFENSLCLVSLKGTDLISLFSDIAKVGGQGVSNVKLLISAPSNAELIDATVGGEKIDKDKIYTVATIDYLAEGNDGLGSFLKAEKRVCPEGAVLRHIVLDYVKKKTVKSEVITSSLDGRIQIKK</sequence>
<dbReference type="SUPFAM" id="SSF55816">
    <property type="entry name" value="5'-nucleotidase (syn. UDP-sugar hydrolase), C-terminal domain"/>
    <property type="match status" value="1"/>
</dbReference>
<dbReference type="PANTHER" id="PTHR11575:SF24">
    <property type="entry name" value="5'-NUCLEOTIDASE"/>
    <property type="match status" value="1"/>
</dbReference>
<dbReference type="GO" id="GO:0016787">
    <property type="term" value="F:hydrolase activity"/>
    <property type="evidence" value="ECO:0007669"/>
    <property type="project" value="InterPro"/>
</dbReference>
<accession>A0A1M5G334</accession>
<evidence type="ECO:0000313" key="4">
    <source>
        <dbReference type="Proteomes" id="UP000184509"/>
    </source>
</evidence>
<dbReference type="GO" id="GO:0009166">
    <property type="term" value="P:nucleotide catabolic process"/>
    <property type="evidence" value="ECO:0007669"/>
    <property type="project" value="InterPro"/>
</dbReference>
<keyword evidence="1" id="KW-0732">Signal</keyword>
<dbReference type="PRINTS" id="PR01607">
    <property type="entry name" value="APYRASEFAMLY"/>
</dbReference>
<dbReference type="Pfam" id="PF02872">
    <property type="entry name" value="5_nucleotid_C"/>
    <property type="match status" value="1"/>
</dbReference>
<gene>
    <name evidence="3" type="ORF">SAMN05444405_11913</name>
</gene>
<name>A0A1M5G334_9BACE</name>
<protein>
    <submittedName>
        <fullName evidence="3">5'-nucleotidase, C-terminal domain</fullName>
    </submittedName>
</protein>